<feature type="transmembrane region" description="Helical" evidence="1">
    <location>
        <begin position="20"/>
        <end position="46"/>
    </location>
</feature>
<dbReference type="RefSeq" id="WP_257512381.1">
    <property type="nucleotide sequence ID" value="NZ_JANKHG010000018.1"/>
</dbReference>
<reference evidence="2" key="1">
    <citation type="submission" date="2022-07" db="EMBL/GenBank/DDBJ databases">
        <authorList>
            <person name="Xamxidin M."/>
        </authorList>
    </citation>
    <scope>NUCLEOTIDE SEQUENCE</scope>
    <source>
        <strain evidence="2">YS8-69</strain>
    </source>
</reference>
<dbReference type="EMBL" id="JANKHG010000018">
    <property type="protein sequence ID" value="MCR2747153.1"/>
    <property type="molecule type" value="Genomic_DNA"/>
</dbReference>
<proteinExistence type="predicted"/>
<feature type="transmembrane region" description="Helical" evidence="1">
    <location>
        <begin position="58"/>
        <end position="76"/>
    </location>
</feature>
<organism evidence="2 3">
    <name type="scientific">Limnobacter parvus</name>
    <dbReference type="NCBI Taxonomy" id="2939690"/>
    <lineage>
        <taxon>Bacteria</taxon>
        <taxon>Pseudomonadati</taxon>
        <taxon>Pseudomonadota</taxon>
        <taxon>Betaproteobacteria</taxon>
        <taxon>Burkholderiales</taxon>
        <taxon>Burkholderiaceae</taxon>
        <taxon>Limnobacter</taxon>
    </lineage>
</organism>
<evidence type="ECO:0008006" key="4">
    <source>
        <dbReference type="Google" id="ProtNLM"/>
    </source>
</evidence>
<feature type="transmembrane region" description="Helical" evidence="1">
    <location>
        <begin position="82"/>
        <end position="103"/>
    </location>
</feature>
<gene>
    <name evidence="2" type="ORF">NSP04_10890</name>
</gene>
<evidence type="ECO:0000256" key="1">
    <source>
        <dbReference type="SAM" id="Phobius"/>
    </source>
</evidence>
<keyword evidence="3" id="KW-1185">Reference proteome</keyword>
<keyword evidence="1" id="KW-0472">Membrane</keyword>
<evidence type="ECO:0000313" key="3">
    <source>
        <dbReference type="Proteomes" id="UP001165267"/>
    </source>
</evidence>
<name>A0ABT1XKW2_9BURK</name>
<accession>A0ABT1XKW2</accession>
<keyword evidence="1" id="KW-0812">Transmembrane</keyword>
<sequence length="116" mass="13343">MSDQLTPISDQEESNRTIVLIAYILGAVGIFTAFIPILIALIICYVKRGESTGTIYYSHYDWLISTFWIGTFWFVVSIVTMFAFGFGMLVYFALSIWLLYRFVKGLLRFSERKAVV</sequence>
<evidence type="ECO:0000313" key="2">
    <source>
        <dbReference type="EMBL" id="MCR2747153.1"/>
    </source>
</evidence>
<dbReference type="Proteomes" id="UP001165267">
    <property type="component" value="Unassembled WGS sequence"/>
</dbReference>
<protein>
    <recommendedName>
        <fullName evidence="4">Transmembrane protein</fullName>
    </recommendedName>
</protein>
<keyword evidence="1" id="KW-1133">Transmembrane helix</keyword>
<comment type="caution">
    <text evidence="2">The sequence shown here is derived from an EMBL/GenBank/DDBJ whole genome shotgun (WGS) entry which is preliminary data.</text>
</comment>